<dbReference type="GO" id="GO:0008913">
    <property type="term" value="F:Kdo2-lipid IVA acyltransferase activity"/>
    <property type="evidence" value="ECO:0007669"/>
    <property type="project" value="UniProtKB-EC"/>
</dbReference>
<evidence type="ECO:0000256" key="3">
    <source>
        <dbReference type="ARBA" id="ARBA00022519"/>
    </source>
</evidence>
<keyword evidence="9" id="KW-1185">Reference proteome</keyword>
<dbReference type="PANTHER" id="PTHR30606">
    <property type="entry name" value="LIPID A BIOSYNTHESIS LAUROYL ACYLTRANSFERASE"/>
    <property type="match status" value="1"/>
</dbReference>
<dbReference type="EC" id="2.3.1.-" evidence="8"/>
<accession>A0ABU3GP54</accession>
<keyword evidence="7" id="KW-1133">Transmembrane helix</keyword>
<evidence type="ECO:0000256" key="7">
    <source>
        <dbReference type="SAM" id="Phobius"/>
    </source>
</evidence>
<feature type="transmembrane region" description="Helical" evidence="7">
    <location>
        <begin position="21"/>
        <end position="50"/>
    </location>
</feature>
<evidence type="ECO:0000256" key="1">
    <source>
        <dbReference type="ARBA" id="ARBA00004533"/>
    </source>
</evidence>
<evidence type="ECO:0000256" key="4">
    <source>
        <dbReference type="ARBA" id="ARBA00022679"/>
    </source>
</evidence>
<evidence type="ECO:0000313" key="9">
    <source>
        <dbReference type="Proteomes" id="UP001258315"/>
    </source>
</evidence>
<dbReference type="Pfam" id="PF03279">
    <property type="entry name" value="Lip_A_acyltrans"/>
    <property type="match status" value="1"/>
</dbReference>
<evidence type="ECO:0000313" key="8">
    <source>
        <dbReference type="EMBL" id="MDT3401568.1"/>
    </source>
</evidence>
<dbReference type="PIRSF" id="PIRSF026649">
    <property type="entry name" value="MsbB"/>
    <property type="match status" value="1"/>
</dbReference>
<keyword evidence="7" id="KW-0812">Transmembrane</keyword>
<dbReference type="EC" id="2.3.1.241" evidence="8"/>
<keyword evidence="5 7" id="KW-0472">Membrane</keyword>
<sequence>MFVAKFFAKVMIKKGFSRLGVGLLYLISLLPYPILFFIADILFVLIYYVIGYRRKVVQQNLANAFPEKSLSERQAIEKKYFRFLADLILETIKLYSISPEETIKRVDFRDHLLQDNEAFKQGKSIIAAVGHYGNWESGCLRMGLVKERKCIIAYKPLSNNIFDKFFFDLRSRFGTLMVPMKNTFRTVVAHRREHTLTVLAGDQTPSRDEVTYFTNFLNQPTAVFLGVEKLAKTTDSLVVFCDVRRVGRGYYTCTFVPLFDNPKETAEYEITNAHVQYLENVIREEPEYWLWSHRRWKFKPEDLN</sequence>
<dbReference type="EMBL" id="JAVLVU010000001">
    <property type="protein sequence ID" value="MDT3401568.1"/>
    <property type="molecule type" value="Genomic_DNA"/>
</dbReference>
<evidence type="ECO:0000256" key="2">
    <source>
        <dbReference type="ARBA" id="ARBA00022475"/>
    </source>
</evidence>
<evidence type="ECO:0000256" key="5">
    <source>
        <dbReference type="ARBA" id="ARBA00023136"/>
    </source>
</evidence>
<protein>
    <submittedName>
        <fullName evidence="8">KDO2-lipid IV(A) lauroyltransferase</fullName>
        <ecNumber evidence="8">2.3.1.-</ecNumber>
        <ecNumber evidence="8">2.3.1.241</ecNumber>
    </submittedName>
</protein>
<keyword evidence="2" id="KW-1003">Cell membrane</keyword>
<name>A0ABU3GP54_9SPHI</name>
<dbReference type="InterPro" id="IPR004960">
    <property type="entry name" value="LipA_acyltrans"/>
</dbReference>
<keyword evidence="4 8" id="KW-0808">Transferase</keyword>
<keyword evidence="6 8" id="KW-0012">Acyltransferase</keyword>
<comment type="subcellular location">
    <subcellularLocation>
        <location evidence="1">Cell inner membrane</location>
    </subcellularLocation>
</comment>
<proteinExistence type="predicted"/>
<reference evidence="9" key="1">
    <citation type="submission" date="2023-07" db="EMBL/GenBank/DDBJ databases">
        <title>Functional and genomic diversity of the sorghum phyllosphere microbiome.</title>
        <authorList>
            <person name="Shade A."/>
        </authorList>
    </citation>
    <scope>NUCLEOTIDE SEQUENCE [LARGE SCALE GENOMIC DNA]</scope>
    <source>
        <strain evidence="9">SORGH_AS_0422</strain>
    </source>
</reference>
<evidence type="ECO:0000256" key="6">
    <source>
        <dbReference type="ARBA" id="ARBA00023315"/>
    </source>
</evidence>
<organism evidence="8 9">
    <name type="scientific">Mucilaginibacter terrae</name>
    <dbReference type="NCBI Taxonomy" id="1955052"/>
    <lineage>
        <taxon>Bacteria</taxon>
        <taxon>Pseudomonadati</taxon>
        <taxon>Bacteroidota</taxon>
        <taxon>Sphingobacteriia</taxon>
        <taxon>Sphingobacteriales</taxon>
        <taxon>Sphingobacteriaceae</taxon>
        <taxon>Mucilaginibacter</taxon>
    </lineage>
</organism>
<dbReference type="Proteomes" id="UP001258315">
    <property type="component" value="Unassembled WGS sequence"/>
</dbReference>
<dbReference type="PANTHER" id="PTHR30606:SF10">
    <property type="entry name" value="PHOSPHATIDYLINOSITOL MANNOSIDE ACYLTRANSFERASE"/>
    <property type="match status" value="1"/>
</dbReference>
<comment type="caution">
    <text evidence="8">The sequence shown here is derived from an EMBL/GenBank/DDBJ whole genome shotgun (WGS) entry which is preliminary data.</text>
</comment>
<keyword evidence="3" id="KW-0997">Cell inner membrane</keyword>
<dbReference type="CDD" id="cd07984">
    <property type="entry name" value="LPLAT_LABLAT-like"/>
    <property type="match status" value="1"/>
</dbReference>
<gene>
    <name evidence="8" type="ORF">QE417_000640</name>
</gene>